<accession>A0ABV8RJV4</accession>
<keyword evidence="1" id="KW-0732">Signal</keyword>
<sequence>MKINPAVAPLVAALLLSTASSALQAQAPASRSTPAALPIAETIPVAQDVAYPGTIALDIDATDVVRGLYRVTETIPVKPGTSDLVLLLPRWLPGNHSPTGNVAQVNDIRFFAGNKPLAWKRDPVDVFAFHVAVPEGVREVTARLVHTSPLQSSEGRITMTREMLNLQWEKMSLYPAGHYVRQIKVKPTVKVPDGWTVFSALDGKSARGSTYSWTTTDYDTLVDSPIFAGRYAERTDLGHGVFMDAIADEPGQLAIAPAHMQAYRNLVDEALALFGARHFDHYDFLLAMTERMGGIGLEHHRSSENQQEPKSWTDWDKMDWDHNVIPHEFVHSWNGKYRRPADLWTPDYRTPMQDSLLWVYEGQTQFWGYVLAARSGVQSKDTVLSMFANAVANYSEGQPGRAWRSVADTTNDPIMNSRRPVPYSSLTRSEDYYVEGALMWLEADQVIRQGTRGAKGLDDFARAFFGVRDGDWGELTYDFDEVVRTLNGVYPYDWASFLNTRIYQSGQPAPVAGIEKAGYRLVWKDKPNTYEEGRMANGKYTNLTYSLGMNVDGEGKVTSVRWDGPAFNAGLVNGTQIVAVNDTAFSTDVIKDAITEARDSRKPIRFIVKRGVAFQTVSVEWTGGLRYPWLEPVGKGVQPLDRLLAPRRAR</sequence>
<protein>
    <submittedName>
        <fullName evidence="4">M61 family metallopeptidase</fullName>
    </submittedName>
</protein>
<dbReference type="RefSeq" id="WP_379537191.1">
    <property type="nucleotide sequence ID" value="NZ_JBHSDR010000003.1"/>
</dbReference>
<evidence type="ECO:0000313" key="5">
    <source>
        <dbReference type="Proteomes" id="UP001595828"/>
    </source>
</evidence>
<evidence type="ECO:0000256" key="1">
    <source>
        <dbReference type="SAM" id="SignalP"/>
    </source>
</evidence>
<dbReference type="EMBL" id="JBHSDR010000003">
    <property type="protein sequence ID" value="MFC4293702.1"/>
    <property type="molecule type" value="Genomic_DNA"/>
</dbReference>
<dbReference type="PIRSF" id="PIRSF016493">
    <property type="entry name" value="Glycyl_aminpptds"/>
    <property type="match status" value="1"/>
</dbReference>
<keyword evidence="5" id="KW-1185">Reference proteome</keyword>
<dbReference type="Proteomes" id="UP001595828">
    <property type="component" value="Unassembled WGS sequence"/>
</dbReference>
<reference evidence="5" key="1">
    <citation type="journal article" date="2019" name="Int. J. Syst. Evol. Microbiol.">
        <title>The Global Catalogue of Microorganisms (GCM) 10K type strain sequencing project: providing services to taxonomists for standard genome sequencing and annotation.</title>
        <authorList>
            <consortium name="The Broad Institute Genomics Platform"/>
            <consortium name="The Broad Institute Genome Sequencing Center for Infectious Disease"/>
            <person name="Wu L."/>
            <person name="Ma J."/>
        </authorList>
    </citation>
    <scope>NUCLEOTIDE SEQUENCE [LARGE SCALE GENOMIC DNA]</scope>
    <source>
        <strain evidence="5">CGMCC 1.12989</strain>
    </source>
</reference>
<name>A0ABV8RJV4_9SPHN</name>
<evidence type="ECO:0000313" key="4">
    <source>
        <dbReference type="EMBL" id="MFC4293702.1"/>
    </source>
</evidence>
<feature type="chain" id="PRO_5047342416" evidence="1">
    <location>
        <begin position="26"/>
        <end position="650"/>
    </location>
</feature>
<proteinExistence type="predicted"/>
<dbReference type="Gene3D" id="1.10.390.10">
    <property type="entry name" value="Neutral Protease Domain 2"/>
    <property type="match status" value="1"/>
</dbReference>
<gene>
    <name evidence="4" type="ORF">ACFO0A_01375</name>
</gene>
<dbReference type="InterPro" id="IPR040756">
    <property type="entry name" value="Peptidase_M61_N"/>
</dbReference>
<feature type="signal peptide" evidence="1">
    <location>
        <begin position="1"/>
        <end position="25"/>
    </location>
</feature>
<evidence type="ECO:0000259" key="2">
    <source>
        <dbReference type="Pfam" id="PF05299"/>
    </source>
</evidence>
<dbReference type="InterPro" id="IPR007963">
    <property type="entry name" value="Peptidase_M61_catalytic"/>
</dbReference>
<feature type="domain" description="Peptidase M61 N-terminal" evidence="3">
    <location>
        <begin position="57"/>
        <end position="230"/>
    </location>
</feature>
<dbReference type="Gene3D" id="2.60.40.3650">
    <property type="match status" value="1"/>
</dbReference>
<dbReference type="Gene3D" id="2.30.42.10">
    <property type="match status" value="1"/>
</dbReference>
<comment type="caution">
    <text evidence="4">The sequence shown here is derived from an EMBL/GenBank/DDBJ whole genome shotgun (WGS) entry which is preliminary data.</text>
</comment>
<dbReference type="InterPro" id="IPR036034">
    <property type="entry name" value="PDZ_sf"/>
</dbReference>
<dbReference type="SUPFAM" id="SSF50156">
    <property type="entry name" value="PDZ domain-like"/>
    <property type="match status" value="1"/>
</dbReference>
<dbReference type="InterPro" id="IPR024191">
    <property type="entry name" value="Peptidase_M61"/>
</dbReference>
<feature type="domain" description="Peptidase M61 catalytic" evidence="2">
    <location>
        <begin position="323"/>
        <end position="439"/>
    </location>
</feature>
<organism evidence="4 5">
    <name type="scientific">Novosphingobium tardum</name>
    <dbReference type="NCBI Taxonomy" id="1538021"/>
    <lineage>
        <taxon>Bacteria</taxon>
        <taxon>Pseudomonadati</taxon>
        <taxon>Pseudomonadota</taxon>
        <taxon>Alphaproteobacteria</taxon>
        <taxon>Sphingomonadales</taxon>
        <taxon>Sphingomonadaceae</taxon>
        <taxon>Novosphingobium</taxon>
    </lineage>
</organism>
<dbReference type="Pfam" id="PF17899">
    <property type="entry name" value="Peptidase_M61_N"/>
    <property type="match status" value="1"/>
</dbReference>
<dbReference type="Pfam" id="PF05299">
    <property type="entry name" value="Peptidase_M61"/>
    <property type="match status" value="1"/>
</dbReference>
<evidence type="ECO:0000259" key="3">
    <source>
        <dbReference type="Pfam" id="PF17899"/>
    </source>
</evidence>
<dbReference type="InterPro" id="IPR027268">
    <property type="entry name" value="Peptidase_M4/M1_CTD_sf"/>
</dbReference>